<evidence type="ECO:0000313" key="1">
    <source>
        <dbReference type="Ensembl" id="ENSGMOP00000058292.1"/>
    </source>
</evidence>
<dbReference type="Ensembl" id="ENSGMOT00000034559.1">
    <property type="protein sequence ID" value="ENSGMOP00000058292.1"/>
    <property type="gene ID" value="ENSGMOG00000037183.1"/>
</dbReference>
<dbReference type="Proteomes" id="UP000694546">
    <property type="component" value="Chromosome 15"/>
</dbReference>
<protein>
    <submittedName>
        <fullName evidence="1">Uncharacterized protein</fullName>
    </submittedName>
</protein>
<reference evidence="1" key="2">
    <citation type="submission" date="2025-09" db="UniProtKB">
        <authorList>
            <consortium name="Ensembl"/>
        </authorList>
    </citation>
    <scope>IDENTIFICATION</scope>
</reference>
<sequence length="100" mass="10768">MTQYDNSYIKCAQSKSTLVLPCGNSVWLLSVLFGSDACDGPQTVVLPEGEVVEQDPLRQPQLGGPGSVSRQGVYLGHVFIGQDQVVPRAVCLLGHLDIDR</sequence>
<proteinExistence type="predicted"/>
<evidence type="ECO:0000313" key="2">
    <source>
        <dbReference type="Proteomes" id="UP000694546"/>
    </source>
</evidence>
<reference evidence="1" key="1">
    <citation type="submission" date="2025-08" db="UniProtKB">
        <authorList>
            <consortium name="Ensembl"/>
        </authorList>
    </citation>
    <scope>IDENTIFICATION</scope>
</reference>
<organism evidence="1 2">
    <name type="scientific">Gadus morhua</name>
    <name type="common">Atlantic cod</name>
    <dbReference type="NCBI Taxonomy" id="8049"/>
    <lineage>
        <taxon>Eukaryota</taxon>
        <taxon>Metazoa</taxon>
        <taxon>Chordata</taxon>
        <taxon>Craniata</taxon>
        <taxon>Vertebrata</taxon>
        <taxon>Euteleostomi</taxon>
        <taxon>Actinopterygii</taxon>
        <taxon>Neopterygii</taxon>
        <taxon>Teleostei</taxon>
        <taxon>Neoteleostei</taxon>
        <taxon>Acanthomorphata</taxon>
        <taxon>Zeiogadaria</taxon>
        <taxon>Gadariae</taxon>
        <taxon>Gadiformes</taxon>
        <taxon>Gadoidei</taxon>
        <taxon>Gadidae</taxon>
        <taxon>Gadus</taxon>
    </lineage>
</organism>
<keyword evidence="2" id="KW-1185">Reference proteome</keyword>
<name>A0A8C5FSN5_GADMO</name>
<accession>A0A8C5FSN5</accession>
<dbReference type="AlphaFoldDB" id="A0A8C5FSN5"/>